<dbReference type="Proteomes" id="UP001210211">
    <property type="component" value="Unassembled WGS sequence"/>
</dbReference>
<dbReference type="PROSITE" id="PS51257">
    <property type="entry name" value="PROKAR_LIPOPROTEIN"/>
    <property type="match status" value="1"/>
</dbReference>
<evidence type="ECO:0000256" key="2">
    <source>
        <dbReference type="RuleBase" id="RU004328"/>
    </source>
</evidence>
<dbReference type="Gene3D" id="3.90.730.10">
    <property type="entry name" value="Ribonuclease T2-like"/>
    <property type="match status" value="1"/>
</dbReference>
<dbReference type="GO" id="GO:0006401">
    <property type="term" value="P:RNA catabolic process"/>
    <property type="evidence" value="ECO:0007669"/>
    <property type="project" value="TreeGrafter"/>
</dbReference>
<feature type="chain" id="PRO_5041925360" evidence="3">
    <location>
        <begin position="24"/>
        <end position="208"/>
    </location>
</feature>
<dbReference type="PROSITE" id="PS00531">
    <property type="entry name" value="RNASE_T2_2"/>
    <property type="match status" value="1"/>
</dbReference>
<name>A0AAD5Z676_9POAL</name>
<accession>A0AAD5Z676</accession>
<dbReference type="InterPro" id="IPR001568">
    <property type="entry name" value="RNase_T2-like"/>
</dbReference>
<keyword evidence="5" id="KW-1185">Reference proteome</keyword>
<dbReference type="PANTHER" id="PTHR11240:SF72">
    <property type="entry name" value="RIBONUCLEASE 1"/>
    <property type="match status" value="1"/>
</dbReference>
<dbReference type="InterPro" id="IPR033130">
    <property type="entry name" value="RNase_T2_His_AS_2"/>
</dbReference>
<evidence type="ECO:0000256" key="1">
    <source>
        <dbReference type="ARBA" id="ARBA00007469"/>
    </source>
</evidence>
<reference evidence="4 5" key="1">
    <citation type="journal article" date="2022" name="Cell">
        <title>Repeat-based holocentromeres influence genome architecture and karyotype evolution.</title>
        <authorList>
            <person name="Hofstatter P.G."/>
            <person name="Thangavel G."/>
            <person name="Lux T."/>
            <person name="Neumann P."/>
            <person name="Vondrak T."/>
            <person name="Novak P."/>
            <person name="Zhang M."/>
            <person name="Costa L."/>
            <person name="Castellani M."/>
            <person name="Scott A."/>
            <person name="Toegelov H."/>
            <person name="Fuchs J."/>
            <person name="Mata-Sucre Y."/>
            <person name="Dias Y."/>
            <person name="Vanzela A.L.L."/>
            <person name="Huettel B."/>
            <person name="Almeida C.C.S."/>
            <person name="Simkova H."/>
            <person name="Souza G."/>
            <person name="Pedrosa-Harand A."/>
            <person name="Macas J."/>
            <person name="Mayer K.F.X."/>
            <person name="Houben A."/>
            <person name="Marques A."/>
        </authorList>
    </citation>
    <scope>NUCLEOTIDE SEQUENCE [LARGE SCALE GENOMIC DNA]</scope>
    <source>
        <strain evidence="4">RhyTen1mFocal</strain>
    </source>
</reference>
<dbReference type="GO" id="GO:0033897">
    <property type="term" value="F:ribonuclease T2 activity"/>
    <property type="evidence" value="ECO:0007669"/>
    <property type="project" value="InterPro"/>
</dbReference>
<dbReference type="InterPro" id="IPR036430">
    <property type="entry name" value="RNase_T2-like_sf"/>
</dbReference>
<dbReference type="EMBL" id="JAMRDG010000002">
    <property type="protein sequence ID" value="KAJ3687627.1"/>
    <property type="molecule type" value="Genomic_DNA"/>
</dbReference>
<keyword evidence="3" id="KW-0732">Signal</keyword>
<evidence type="ECO:0000313" key="5">
    <source>
        <dbReference type="Proteomes" id="UP001210211"/>
    </source>
</evidence>
<gene>
    <name evidence="4" type="ORF">LUZ61_016791</name>
</gene>
<evidence type="ECO:0000256" key="3">
    <source>
        <dbReference type="SAM" id="SignalP"/>
    </source>
</evidence>
<proteinExistence type="inferred from homology"/>
<comment type="caution">
    <text evidence="4">The sequence shown here is derived from an EMBL/GenBank/DDBJ whole genome shotgun (WGS) entry which is preliminary data.</text>
</comment>
<protein>
    <submittedName>
        <fullName evidence="4">Uncharacterized protein</fullName>
    </submittedName>
</protein>
<dbReference type="SUPFAM" id="SSF55895">
    <property type="entry name" value="Ribonuclease Rh-like"/>
    <property type="match status" value="1"/>
</dbReference>
<dbReference type="GO" id="GO:0005576">
    <property type="term" value="C:extracellular region"/>
    <property type="evidence" value="ECO:0007669"/>
    <property type="project" value="TreeGrafter"/>
</dbReference>
<dbReference type="AlphaFoldDB" id="A0AAD5Z676"/>
<comment type="similarity">
    <text evidence="1 2">Belongs to the RNase T2 family.</text>
</comment>
<feature type="signal peptide" evidence="3">
    <location>
        <begin position="1"/>
        <end position="23"/>
    </location>
</feature>
<organism evidence="4 5">
    <name type="scientific">Rhynchospora tenuis</name>
    <dbReference type="NCBI Taxonomy" id="198213"/>
    <lineage>
        <taxon>Eukaryota</taxon>
        <taxon>Viridiplantae</taxon>
        <taxon>Streptophyta</taxon>
        <taxon>Embryophyta</taxon>
        <taxon>Tracheophyta</taxon>
        <taxon>Spermatophyta</taxon>
        <taxon>Magnoliopsida</taxon>
        <taxon>Liliopsida</taxon>
        <taxon>Poales</taxon>
        <taxon>Cyperaceae</taxon>
        <taxon>Cyperoideae</taxon>
        <taxon>Rhynchosporeae</taxon>
        <taxon>Rhynchospora</taxon>
    </lineage>
</organism>
<evidence type="ECO:0000313" key="4">
    <source>
        <dbReference type="EMBL" id="KAJ3687627.1"/>
    </source>
</evidence>
<dbReference type="GO" id="GO:0003723">
    <property type="term" value="F:RNA binding"/>
    <property type="evidence" value="ECO:0007669"/>
    <property type="project" value="InterPro"/>
</dbReference>
<sequence length="208" mass="22896">MRIPTTVSLGVALLLAFACSVQAYDFFYSVQQWPGSYCDTSSGAVIRPMESPNQILQFTVSGPIMRMIQDIQSSLQTYWPSLHCPSSNSSSLWADEWATHGTCSETTLDEHSYFQDALYFKNQTFILQCLKSKAIFPNGGSYMLDSIITALTSCLGHVPGIGCNQDTSGRYQLYLVYLCINPSGTLLMDCPVYPSSGCGSSVVYFPSF</sequence>
<dbReference type="Pfam" id="PF00445">
    <property type="entry name" value="Ribonuclease_T2"/>
    <property type="match status" value="1"/>
</dbReference>
<dbReference type="PANTHER" id="PTHR11240">
    <property type="entry name" value="RIBONUCLEASE T2"/>
    <property type="match status" value="1"/>
</dbReference>